<feature type="transmembrane region" description="Helical" evidence="1">
    <location>
        <begin position="72"/>
        <end position="96"/>
    </location>
</feature>
<evidence type="ECO:0000313" key="3">
    <source>
        <dbReference type="Proteomes" id="UP000516134"/>
    </source>
</evidence>
<reference evidence="2 3" key="1">
    <citation type="submission" date="2020-08" db="EMBL/GenBank/DDBJ databases">
        <title>Genome sequence of Sphingomonas daechungensis KACC 18115T.</title>
        <authorList>
            <person name="Hyun D.-W."/>
            <person name="Bae J.-W."/>
        </authorList>
    </citation>
    <scope>NUCLEOTIDE SEQUENCE [LARGE SCALE GENOMIC DNA]</scope>
    <source>
        <strain evidence="2 3">KACC 18115</strain>
    </source>
</reference>
<protein>
    <submittedName>
        <fullName evidence="2">YggT family protein</fullName>
    </submittedName>
</protein>
<dbReference type="EMBL" id="CP060780">
    <property type="protein sequence ID" value="QNP44200.1"/>
    <property type="molecule type" value="Genomic_DNA"/>
</dbReference>
<keyword evidence="1" id="KW-1133">Transmembrane helix</keyword>
<feature type="transmembrane region" description="Helical" evidence="1">
    <location>
        <begin position="12"/>
        <end position="35"/>
    </location>
</feature>
<proteinExistence type="predicted"/>
<sequence length="100" mass="11027">MVLALFQIADLLLRVLGWIVIIQVILSWLIAFNVLNTSSQGLRAFVGALERITEPLYRPIKRVMPDFGGIDFSPLVLLLVIQILRMLLSGVAVDLINAGA</sequence>
<keyword evidence="3" id="KW-1185">Reference proteome</keyword>
<accession>A0ABX6T333</accession>
<evidence type="ECO:0000313" key="2">
    <source>
        <dbReference type="EMBL" id="QNP44200.1"/>
    </source>
</evidence>
<dbReference type="RefSeq" id="WP_187715621.1">
    <property type="nucleotide sequence ID" value="NZ_BAABJC010000001.1"/>
</dbReference>
<keyword evidence="1" id="KW-0812">Transmembrane</keyword>
<dbReference type="InterPro" id="IPR003425">
    <property type="entry name" value="CCB3/YggT"/>
</dbReference>
<gene>
    <name evidence="2" type="ORF">H9L15_06810</name>
</gene>
<dbReference type="Pfam" id="PF02325">
    <property type="entry name" value="CCB3_YggT"/>
    <property type="match status" value="1"/>
</dbReference>
<evidence type="ECO:0000256" key="1">
    <source>
        <dbReference type="SAM" id="Phobius"/>
    </source>
</evidence>
<name>A0ABX6T333_9SPHN</name>
<keyword evidence="1" id="KW-0472">Membrane</keyword>
<dbReference type="Proteomes" id="UP000516134">
    <property type="component" value="Chromosome"/>
</dbReference>
<organism evidence="2 3">
    <name type="scientific">Sphingomonas daechungensis</name>
    <dbReference type="NCBI Taxonomy" id="1176646"/>
    <lineage>
        <taxon>Bacteria</taxon>
        <taxon>Pseudomonadati</taxon>
        <taxon>Pseudomonadota</taxon>
        <taxon>Alphaproteobacteria</taxon>
        <taxon>Sphingomonadales</taxon>
        <taxon>Sphingomonadaceae</taxon>
        <taxon>Sphingomonas</taxon>
    </lineage>
</organism>